<dbReference type="GO" id="GO:0016787">
    <property type="term" value="F:hydrolase activity"/>
    <property type="evidence" value="ECO:0007669"/>
    <property type="project" value="UniProtKB-KW"/>
</dbReference>
<reference evidence="3" key="1">
    <citation type="submission" date="2013-04" db="EMBL/GenBank/DDBJ databases">
        <authorList>
            <person name="Qu J."/>
            <person name="Murali S.C."/>
            <person name="Bandaranaike D."/>
            <person name="Bellair M."/>
            <person name="Blankenburg K."/>
            <person name="Chao H."/>
            <person name="Dinh H."/>
            <person name="Doddapaneni H."/>
            <person name="Downs B."/>
            <person name="Dugan-Rocha S."/>
            <person name="Elkadiri S."/>
            <person name="Gnanaolivu R.D."/>
            <person name="Hernandez B."/>
            <person name="Javaid M."/>
            <person name="Jayaseelan J.C."/>
            <person name="Lee S."/>
            <person name="Li M."/>
            <person name="Ming W."/>
            <person name="Munidasa M."/>
            <person name="Muniz J."/>
            <person name="Nguyen L."/>
            <person name="Ongeri F."/>
            <person name="Osuji N."/>
            <person name="Pu L.-L."/>
            <person name="Puazo M."/>
            <person name="Qu C."/>
            <person name="Quiroz J."/>
            <person name="Raj R."/>
            <person name="Weissenberger G."/>
            <person name="Xin Y."/>
            <person name="Zou X."/>
            <person name="Han Y."/>
            <person name="Richards S."/>
            <person name="Worley K."/>
            <person name="Muzny D."/>
            <person name="Gibbs R."/>
        </authorList>
    </citation>
    <scope>NUCLEOTIDE SEQUENCE</scope>
    <source>
        <strain evidence="3">Sampled in the wild</strain>
    </source>
</reference>
<gene>
    <name evidence="3" type="ORF">J437_LFUL007531</name>
</gene>
<comment type="similarity">
    <text evidence="1">Belongs to the helicase family.</text>
</comment>
<reference evidence="3" key="2">
    <citation type="submission" date="2017-10" db="EMBL/GenBank/DDBJ databases">
        <title>Ladona fulva Genome sequencing and assembly.</title>
        <authorList>
            <person name="Murali S."/>
            <person name="Richards S."/>
            <person name="Bandaranaike D."/>
            <person name="Bellair M."/>
            <person name="Blankenburg K."/>
            <person name="Chao H."/>
            <person name="Dinh H."/>
            <person name="Doddapaneni H."/>
            <person name="Dugan-Rocha S."/>
            <person name="Elkadiri S."/>
            <person name="Gnanaolivu R."/>
            <person name="Hernandez B."/>
            <person name="Skinner E."/>
            <person name="Javaid M."/>
            <person name="Lee S."/>
            <person name="Li M."/>
            <person name="Ming W."/>
            <person name="Munidasa M."/>
            <person name="Muniz J."/>
            <person name="Nguyen L."/>
            <person name="Hughes D."/>
            <person name="Osuji N."/>
            <person name="Pu L.-L."/>
            <person name="Puazo M."/>
            <person name="Qu C."/>
            <person name="Quiroz J."/>
            <person name="Raj R."/>
            <person name="Weissenberger G."/>
            <person name="Xin Y."/>
            <person name="Zou X."/>
            <person name="Han Y."/>
            <person name="Worley K."/>
            <person name="Muzny D."/>
            <person name="Gibbs R."/>
        </authorList>
    </citation>
    <scope>NUCLEOTIDE SEQUENCE</scope>
    <source>
        <strain evidence="3">Sampled in the wild</strain>
    </source>
</reference>
<evidence type="ECO:0000259" key="2">
    <source>
        <dbReference type="Pfam" id="PF05970"/>
    </source>
</evidence>
<feature type="domain" description="DNA helicase Pif1-like DEAD-box helicase" evidence="2">
    <location>
        <begin position="21"/>
        <end position="70"/>
    </location>
</feature>
<sequence>MILANVRLQRKIALAVALSAKTPVCNIMKQSNAAKLFSECHLIVWDECTRGNKLDIEALNHTLQNIWNKEKIMCKLNLYYWVIVDRPCLSYQEKKHECAQRPRFREICLCWVLEKENSSDQNSSDKFSYQMKGKFI</sequence>
<keyword evidence="1" id="KW-0233">DNA recombination</keyword>
<dbReference type="GO" id="GO:0043139">
    <property type="term" value="F:5'-3' DNA helicase activity"/>
    <property type="evidence" value="ECO:0007669"/>
    <property type="project" value="UniProtKB-EC"/>
</dbReference>
<comment type="cofactor">
    <cofactor evidence="1">
        <name>Mg(2+)</name>
        <dbReference type="ChEBI" id="CHEBI:18420"/>
    </cofactor>
</comment>
<keyword evidence="1" id="KW-0378">Hydrolase</keyword>
<comment type="caution">
    <text evidence="3">The sequence shown here is derived from an EMBL/GenBank/DDBJ whole genome shotgun (WGS) entry which is preliminary data.</text>
</comment>
<keyword evidence="1" id="KW-0234">DNA repair</keyword>
<keyword evidence="4" id="KW-1185">Reference proteome</keyword>
<keyword evidence="1" id="KW-0347">Helicase</keyword>
<protein>
    <recommendedName>
        <fullName evidence="1">ATP-dependent DNA helicase</fullName>
        <ecNumber evidence="1">5.6.2.3</ecNumber>
    </recommendedName>
</protein>
<dbReference type="Pfam" id="PF05970">
    <property type="entry name" value="PIF1"/>
    <property type="match status" value="1"/>
</dbReference>
<keyword evidence="1" id="KW-0547">Nucleotide-binding</keyword>
<accession>A0A8K0K448</accession>
<dbReference type="OrthoDB" id="272985at2759"/>
<keyword evidence="1" id="KW-0227">DNA damage</keyword>
<comment type="catalytic activity">
    <reaction evidence="1">
        <text>ATP + H2O = ADP + phosphate + H(+)</text>
        <dbReference type="Rhea" id="RHEA:13065"/>
        <dbReference type="ChEBI" id="CHEBI:15377"/>
        <dbReference type="ChEBI" id="CHEBI:15378"/>
        <dbReference type="ChEBI" id="CHEBI:30616"/>
        <dbReference type="ChEBI" id="CHEBI:43474"/>
        <dbReference type="ChEBI" id="CHEBI:456216"/>
        <dbReference type="EC" id="5.6.2.3"/>
    </reaction>
</comment>
<dbReference type="InterPro" id="IPR010285">
    <property type="entry name" value="DNA_helicase_pif1-like_DEAD"/>
</dbReference>
<keyword evidence="1" id="KW-0067">ATP-binding</keyword>
<name>A0A8K0K448_LADFU</name>
<dbReference type="GO" id="GO:0005524">
    <property type="term" value="F:ATP binding"/>
    <property type="evidence" value="ECO:0007669"/>
    <property type="project" value="UniProtKB-KW"/>
</dbReference>
<dbReference type="GO" id="GO:0006310">
    <property type="term" value="P:DNA recombination"/>
    <property type="evidence" value="ECO:0007669"/>
    <property type="project" value="UniProtKB-KW"/>
</dbReference>
<organism evidence="3 4">
    <name type="scientific">Ladona fulva</name>
    <name type="common">Scarce chaser dragonfly</name>
    <name type="synonym">Libellula fulva</name>
    <dbReference type="NCBI Taxonomy" id="123851"/>
    <lineage>
        <taxon>Eukaryota</taxon>
        <taxon>Metazoa</taxon>
        <taxon>Ecdysozoa</taxon>
        <taxon>Arthropoda</taxon>
        <taxon>Hexapoda</taxon>
        <taxon>Insecta</taxon>
        <taxon>Pterygota</taxon>
        <taxon>Palaeoptera</taxon>
        <taxon>Odonata</taxon>
        <taxon>Epiprocta</taxon>
        <taxon>Anisoptera</taxon>
        <taxon>Libelluloidea</taxon>
        <taxon>Libellulidae</taxon>
        <taxon>Ladona</taxon>
    </lineage>
</organism>
<proteinExistence type="inferred from homology"/>
<evidence type="ECO:0000313" key="3">
    <source>
        <dbReference type="EMBL" id="KAG8227980.1"/>
    </source>
</evidence>
<evidence type="ECO:0000313" key="4">
    <source>
        <dbReference type="Proteomes" id="UP000792457"/>
    </source>
</evidence>
<dbReference type="GO" id="GO:0006281">
    <property type="term" value="P:DNA repair"/>
    <property type="evidence" value="ECO:0007669"/>
    <property type="project" value="UniProtKB-KW"/>
</dbReference>
<dbReference type="Proteomes" id="UP000792457">
    <property type="component" value="Unassembled WGS sequence"/>
</dbReference>
<evidence type="ECO:0000256" key="1">
    <source>
        <dbReference type="RuleBase" id="RU363044"/>
    </source>
</evidence>
<dbReference type="AlphaFoldDB" id="A0A8K0K448"/>
<dbReference type="EMBL" id="KZ308352">
    <property type="protein sequence ID" value="KAG8227980.1"/>
    <property type="molecule type" value="Genomic_DNA"/>
</dbReference>
<dbReference type="EC" id="5.6.2.3" evidence="1"/>
<dbReference type="GO" id="GO:0000723">
    <property type="term" value="P:telomere maintenance"/>
    <property type="evidence" value="ECO:0007669"/>
    <property type="project" value="InterPro"/>
</dbReference>